<proteinExistence type="predicted"/>
<dbReference type="EMBL" id="LR862150">
    <property type="protein sequence ID" value="CAD1832776.1"/>
    <property type="molecule type" value="Genomic_DNA"/>
</dbReference>
<sequence>MAETRRAREPMKRIKETQKLNHQEPESPSYREALRNLFTCRSRHRAAAAAAEAKNKKNGRRIGCSGSLCNLKDDSRIMQKPERDASPEPVKRRASVSSCNVNERSTKKPLGEANRVVSTSSSSHSSASSTSSIGGSFRGMHLRRLSGCYECHMIFVKSDSLEVHQSIRHAVSELGTEDTSRNIVEIIFQSSWLKKQAPICKIDRILKVHNTQKTKTKFEDYRECIKNKASKLSKKYPRCIADGNELLRFHCTTIKCSLGLHGSTNLCDSIPQCSVCSIIRDGFKTDKNGRIVTMATSGRAHDNAKISLDDERRAMLLCRVIAGRVKRNQDGVEEYDSVAGTAGVYSNLDELFVFNPKAILPCFVVIYRG</sequence>
<feature type="compositionally biased region" description="Basic and acidic residues" evidence="1">
    <location>
        <begin position="75"/>
        <end position="91"/>
    </location>
</feature>
<dbReference type="InterPro" id="IPR013087">
    <property type="entry name" value="Znf_C2H2_type"/>
</dbReference>
<evidence type="ECO:0000313" key="3">
    <source>
        <dbReference type="EMBL" id="CAD1832776.1"/>
    </source>
</evidence>
<accession>A0A6V7PQG3</accession>
<dbReference type="Gene3D" id="3.90.228.10">
    <property type="match status" value="1"/>
</dbReference>
<dbReference type="SUPFAM" id="SSF56399">
    <property type="entry name" value="ADP-ribosylation"/>
    <property type="match status" value="1"/>
</dbReference>
<organism evidence="3">
    <name type="scientific">Ananas comosus var. bracteatus</name>
    <name type="common">red pineapple</name>
    <dbReference type="NCBI Taxonomy" id="296719"/>
    <lineage>
        <taxon>Eukaryota</taxon>
        <taxon>Viridiplantae</taxon>
        <taxon>Streptophyta</taxon>
        <taxon>Embryophyta</taxon>
        <taxon>Tracheophyta</taxon>
        <taxon>Spermatophyta</taxon>
        <taxon>Magnoliopsida</taxon>
        <taxon>Liliopsida</taxon>
        <taxon>Poales</taxon>
        <taxon>Bromeliaceae</taxon>
        <taxon>Bromelioideae</taxon>
        <taxon>Ananas</taxon>
    </lineage>
</organism>
<feature type="region of interest" description="Disordered" evidence="1">
    <location>
        <begin position="1"/>
        <end position="30"/>
    </location>
</feature>
<evidence type="ECO:0000256" key="1">
    <source>
        <dbReference type="SAM" id="MobiDB-lite"/>
    </source>
</evidence>
<dbReference type="PANTHER" id="PTHR31681">
    <property type="entry name" value="C2H2-LIKE ZINC FINGER PROTEIN"/>
    <property type="match status" value="1"/>
</dbReference>
<dbReference type="AlphaFoldDB" id="A0A6V7PQG3"/>
<feature type="region of interest" description="Disordered" evidence="1">
    <location>
        <begin position="75"/>
        <end position="133"/>
    </location>
</feature>
<dbReference type="PROSITE" id="PS00028">
    <property type="entry name" value="ZINC_FINGER_C2H2_1"/>
    <property type="match status" value="1"/>
</dbReference>
<protein>
    <recommendedName>
        <fullName evidence="2">C2H2-type domain-containing protein</fullName>
    </recommendedName>
</protein>
<dbReference type="PANTHER" id="PTHR31681:SF3">
    <property type="entry name" value="OS04G0690100 PROTEIN"/>
    <property type="match status" value="1"/>
</dbReference>
<evidence type="ECO:0000259" key="2">
    <source>
        <dbReference type="PROSITE" id="PS00028"/>
    </source>
</evidence>
<feature type="compositionally biased region" description="Low complexity" evidence="1">
    <location>
        <begin position="118"/>
        <end position="133"/>
    </location>
</feature>
<feature type="domain" description="C2H2-type" evidence="2">
    <location>
        <begin position="148"/>
        <end position="169"/>
    </location>
</feature>
<gene>
    <name evidence="3" type="ORF">CB5_LOCUS15987</name>
</gene>
<name>A0A6V7PQG3_ANACO</name>
<reference evidence="3" key="1">
    <citation type="submission" date="2020-07" db="EMBL/GenBank/DDBJ databases">
        <authorList>
            <person name="Lin J."/>
        </authorList>
    </citation>
    <scope>NUCLEOTIDE SEQUENCE</scope>
</reference>
<feature type="compositionally biased region" description="Basic and acidic residues" evidence="1">
    <location>
        <begin position="1"/>
        <end position="25"/>
    </location>
</feature>